<reference evidence="11 12" key="1">
    <citation type="journal article" date="2023" name="BMC Biotechnol.">
        <title>Vitis rotundifolia cv Carlos genome sequencing.</title>
        <authorList>
            <person name="Huff M."/>
            <person name="Hulse-Kemp A."/>
            <person name="Scheffler B."/>
            <person name="Youngblood R."/>
            <person name="Simpson S."/>
            <person name="Babiker E."/>
            <person name="Staton M."/>
        </authorList>
    </citation>
    <scope>NUCLEOTIDE SEQUENCE [LARGE SCALE GENOMIC DNA]</scope>
    <source>
        <tissue evidence="11">Leaf</tissue>
    </source>
</reference>
<dbReference type="Pfam" id="PF13962">
    <property type="entry name" value="PGG"/>
    <property type="match status" value="1"/>
</dbReference>
<feature type="region of interest" description="Disordered" evidence="8">
    <location>
        <begin position="428"/>
        <end position="453"/>
    </location>
</feature>
<evidence type="ECO:0000256" key="7">
    <source>
        <dbReference type="PROSITE-ProRule" id="PRU00023"/>
    </source>
</evidence>
<dbReference type="PROSITE" id="PS50088">
    <property type="entry name" value="ANK_REPEAT"/>
    <property type="match status" value="3"/>
</dbReference>
<organism evidence="11 12">
    <name type="scientific">Vitis rotundifolia</name>
    <name type="common">Muscadine grape</name>
    <dbReference type="NCBI Taxonomy" id="103349"/>
    <lineage>
        <taxon>Eukaryota</taxon>
        <taxon>Viridiplantae</taxon>
        <taxon>Streptophyta</taxon>
        <taxon>Embryophyta</taxon>
        <taxon>Tracheophyta</taxon>
        <taxon>Spermatophyta</taxon>
        <taxon>Magnoliopsida</taxon>
        <taxon>eudicotyledons</taxon>
        <taxon>Gunneridae</taxon>
        <taxon>Pentapetalae</taxon>
        <taxon>rosids</taxon>
        <taxon>Vitales</taxon>
        <taxon>Vitaceae</taxon>
        <taxon>Viteae</taxon>
        <taxon>Vitis</taxon>
    </lineage>
</organism>
<evidence type="ECO:0000256" key="5">
    <source>
        <dbReference type="ARBA" id="ARBA00023043"/>
    </source>
</evidence>
<feature type="transmembrane region" description="Helical" evidence="9">
    <location>
        <begin position="506"/>
        <end position="529"/>
    </location>
</feature>
<evidence type="ECO:0000256" key="8">
    <source>
        <dbReference type="SAM" id="MobiDB-lite"/>
    </source>
</evidence>
<dbReference type="PANTHER" id="PTHR24186">
    <property type="entry name" value="PROTEIN PHOSPHATASE 1 REGULATORY SUBUNIT"/>
    <property type="match status" value="1"/>
</dbReference>
<protein>
    <recommendedName>
        <fullName evidence="10">PGG domain-containing protein</fullName>
    </recommendedName>
</protein>
<feature type="repeat" description="ANK" evidence="7">
    <location>
        <begin position="287"/>
        <end position="313"/>
    </location>
</feature>
<keyword evidence="3" id="KW-0677">Repeat</keyword>
<evidence type="ECO:0000259" key="10">
    <source>
        <dbReference type="Pfam" id="PF13962"/>
    </source>
</evidence>
<feature type="compositionally biased region" description="Basic and acidic residues" evidence="8">
    <location>
        <begin position="429"/>
        <end position="444"/>
    </location>
</feature>
<evidence type="ECO:0000313" key="12">
    <source>
        <dbReference type="Proteomes" id="UP001168098"/>
    </source>
</evidence>
<keyword evidence="2 9" id="KW-0812">Transmembrane</keyword>
<dbReference type="PANTHER" id="PTHR24186:SF53">
    <property type="entry name" value="PGG DOMAIN-CONTAINING PROTEIN"/>
    <property type="match status" value="1"/>
</dbReference>
<dbReference type="Proteomes" id="UP001168098">
    <property type="component" value="Unassembled WGS sequence"/>
</dbReference>
<keyword evidence="5 7" id="KW-0040">ANK repeat</keyword>
<dbReference type="InterPro" id="IPR036770">
    <property type="entry name" value="Ankyrin_rpt-contain_sf"/>
</dbReference>
<keyword evidence="6 9" id="KW-0472">Membrane</keyword>
<evidence type="ECO:0000313" key="11">
    <source>
        <dbReference type="EMBL" id="KAJ9701164.1"/>
    </source>
</evidence>
<evidence type="ECO:0000256" key="4">
    <source>
        <dbReference type="ARBA" id="ARBA00022989"/>
    </source>
</evidence>
<evidence type="ECO:0000256" key="3">
    <source>
        <dbReference type="ARBA" id="ARBA00022737"/>
    </source>
</evidence>
<dbReference type="InterPro" id="IPR026961">
    <property type="entry name" value="PGG_dom"/>
</dbReference>
<feature type="transmembrane region" description="Helical" evidence="9">
    <location>
        <begin position="572"/>
        <end position="596"/>
    </location>
</feature>
<dbReference type="SUPFAM" id="SSF48403">
    <property type="entry name" value="Ankyrin repeat"/>
    <property type="match status" value="2"/>
</dbReference>
<dbReference type="AlphaFoldDB" id="A0AA39A5K8"/>
<dbReference type="InterPro" id="IPR002110">
    <property type="entry name" value="Ankyrin_rpt"/>
</dbReference>
<evidence type="ECO:0000256" key="6">
    <source>
        <dbReference type="ARBA" id="ARBA00023136"/>
    </source>
</evidence>
<evidence type="ECO:0000256" key="9">
    <source>
        <dbReference type="SAM" id="Phobius"/>
    </source>
</evidence>
<feature type="domain" description="PGG" evidence="10">
    <location>
        <begin position="459"/>
        <end position="566"/>
    </location>
</feature>
<dbReference type="EMBL" id="JARBHA010000005">
    <property type="protein sequence ID" value="KAJ9701164.1"/>
    <property type="molecule type" value="Genomic_DNA"/>
</dbReference>
<dbReference type="PROSITE" id="PS50297">
    <property type="entry name" value="ANK_REP_REGION"/>
    <property type="match status" value="3"/>
</dbReference>
<feature type="repeat" description="ANK" evidence="7">
    <location>
        <begin position="182"/>
        <end position="205"/>
    </location>
</feature>
<keyword evidence="4 9" id="KW-1133">Transmembrane helix</keyword>
<dbReference type="Pfam" id="PF12796">
    <property type="entry name" value="Ank_2"/>
    <property type="match status" value="3"/>
</dbReference>
<sequence>MDLSTSNHVADQDHATQTQIWNQAAAQSEIIAMDSSVYKAAAKGNVHVLKQLSKDDLQIQLSPKHNSVLHIAAQFDQPECVNWILTLPSSSSLVQRPNLKGDTPLHLAAREGHLEVVKALLEAAKALPMDIESGVGADKALVRMSNKGKDTALHEAVRYHHSDVVKFLIKADPEFMYGENISGGTPLYMAAERGFSDLVQIIIENTSTSPAYHGLMGRTALHAAVICKDKVTTKTILEWKPALTKEVDEIGWSPLHCAAFVGCSPTMVSELLQKSDKSVPYLGIKDGNKTALHIAANRGHMKIVELLASHAPDGCEQVDDKGNNVFHFAMLKRRWYATGNLLHNSWLGVRGVVNEKNGEGDTPFHLISSYQIDDPMFIWNRGVDKMAFNNQNFTAMDILARAKDICERRDTVLQRLCRVKEANVGPSTWRKDIKEDDGSSEGKGKGNSVENGSSDISEAIQRRGANHLIVAALIATVTFAAGFTLPGGYNVDGGTATLAKKAAFKAFVVMDTIAMVLSVSAIFIFLFMSWHEKKVFLNKQIIPGFVLTMLAMGAMVMAFMTGLYAVLPQSSWLPIFICIICCFFFVSFYFELNLFFKRYQVKFPLRREYKLGKASHWL</sequence>
<feature type="transmembrane region" description="Helical" evidence="9">
    <location>
        <begin position="541"/>
        <end position="566"/>
    </location>
</feature>
<dbReference type="FunFam" id="1.25.40.20:FF:000911">
    <property type="entry name" value="Uncharacterized protein"/>
    <property type="match status" value="1"/>
</dbReference>
<dbReference type="GO" id="GO:0005886">
    <property type="term" value="C:plasma membrane"/>
    <property type="evidence" value="ECO:0007669"/>
    <property type="project" value="TreeGrafter"/>
</dbReference>
<proteinExistence type="predicted"/>
<dbReference type="SMART" id="SM00248">
    <property type="entry name" value="ANK"/>
    <property type="match status" value="8"/>
</dbReference>
<feature type="repeat" description="ANK" evidence="7">
    <location>
        <begin position="100"/>
        <end position="122"/>
    </location>
</feature>
<dbReference type="Gene3D" id="1.25.40.20">
    <property type="entry name" value="Ankyrin repeat-containing domain"/>
    <property type="match status" value="1"/>
</dbReference>
<evidence type="ECO:0000256" key="1">
    <source>
        <dbReference type="ARBA" id="ARBA00004141"/>
    </source>
</evidence>
<evidence type="ECO:0000256" key="2">
    <source>
        <dbReference type="ARBA" id="ARBA00022692"/>
    </source>
</evidence>
<comment type="caution">
    <text evidence="11">The sequence shown here is derived from an EMBL/GenBank/DDBJ whole genome shotgun (WGS) entry which is preliminary data.</text>
</comment>
<accession>A0AA39A5K8</accession>
<feature type="transmembrane region" description="Helical" evidence="9">
    <location>
        <begin position="468"/>
        <end position="486"/>
    </location>
</feature>
<gene>
    <name evidence="11" type="ORF">PVL29_006488</name>
</gene>
<name>A0AA39A5K8_VITRO</name>
<comment type="subcellular location">
    <subcellularLocation>
        <location evidence="1">Membrane</location>
        <topology evidence="1">Multi-pass membrane protein</topology>
    </subcellularLocation>
</comment>
<keyword evidence="12" id="KW-1185">Reference proteome</keyword>